<evidence type="ECO:0000313" key="7">
    <source>
        <dbReference type="Proteomes" id="UP000023775"/>
    </source>
</evidence>
<gene>
    <name evidence="5" type="primary">crl</name>
    <name evidence="6" type="ORF">G114_03868</name>
</gene>
<comment type="caution">
    <text evidence="6">The sequence shown here is derived from an EMBL/GenBank/DDBJ whole genome shotgun (WGS) entry which is preliminary data.</text>
</comment>
<keyword evidence="2 5" id="KW-0805">Transcription regulation</keyword>
<dbReference type="GO" id="GO:0003677">
    <property type="term" value="F:DNA binding"/>
    <property type="evidence" value="ECO:0007669"/>
    <property type="project" value="UniProtKB-KW"/>
</dbReference>
<comment type="function">
    <text evidence="5">Binds to the sigma-S subunit of RNA polymerase, activating expression of sigma-S-regulated genes. Stimulates RNA polymerase holoenzyme formation and may bind to several other sigma factors, such as sigma-70 and sigma-32.</text>
</comment>
<evidence type="ECO:0000256" key="2">
    <source>
        <dbReference type="ARBA" id="ARBA00023015"/>
    </source>
</evidence>
<dbReference type="OrthoDB" id="6428303at2"/>
<evidence type="ECO:0000256" key="3">
    <source>
        <dbReference type="ARBA" id="ARBA00023159"/>
    </source>
</evidence>
<evidence type="ECO:0000313" key="6">
    <source>
        <dbReference type="EMBL" id="ENY73256.1"/>
    </source>
</evidence>
<dbReference type="AlphaFoldDB" id="N9VPJ9"/>
<comment type="subcellular location">
    <subcellularLocation>
        <location evidence="5">Cytoplasm</location>
    </subcellularLocation>
</comment>
<dbReference type="HAMAP" id="MF_01178">
    <property type="entry name" value="Crl"/>
    <property type="match status" value="1"/>
</dbReference>
<reference evidence="6 7" key="1">
    <citation type="journal article" date="2013" name="Genome Announc.">
        <title>Draft Genome Sequence of the Aeromonas diversa Type Strain.</title>
        <authorList>
            <person name="Farfan M."/>
            <person name="Spataro N."/>
            <person name="Sanglas A."/>
            <person name="Albarral V."/>
            <person name="Loren J.G."/>
            <person name="Bosch E."/>
            <person name="Fuste M.C."/>
        </authorList>
    </citation>
    <scope>NUCLEOTIDE SEQUENCE [LARGE SCALE GENOMIC DNA]</scope>
    <source>
        <strain evidence="6 7">2478-85</strain>
    </source>
</reference>
<evidence type="ECO:0000256" key="4">
    <source>
        <dbReference type="ARBA" id="ARBA00023163"/>
    </source>
</evidence>
<sequence>MSEGVSYKRLLRKFLAIGPYLREELCSEGVYRFDCLSVCVSAKPAPDKREFWGWWLTLEQESRAFTYHYQFGFYDAEGIWQEKALPKKHQDEVERTLNQFYERLSTLLGELQCQLIPAEHLAQERVITAA</sequence>
<dbReference type="GO" id="GO:0005737">
    <property type="term" value="C:cytoplasm"/>
    <property type="evidence" value="ECO:0007669"/>
    <property type="project" value="UniProtKB-SubCell"/>
</dbReference>
<protein>
    <recommendedName>
        <fullName evidence="5">Sigma factor-binding protein Crl</fullName>
    </recommendedName>
</protein>
<dbReference type="Pfam" id="PF07417">
    <property type="entry name" value="Crl"/>
    <property type="match status" value="1"/>
</dbReference>
<keyword evidence="1 5" id="KW-0963">Cytoplasm</keyword>
<comment type="similarity">
    <text evidence="5">Belongs to the Crl family.</text>
</comment>
<keyword evidence="6" id="KW-0238">DNA-binding</keyword>
<dbReference type="NCBIfam" id="NF008217">
    <property type="entry name" value="PRK10984.1"/>
    <property type="match status" value="1"/>
</dbReference>
<dbReference type="InterPro" id="IPR038208">
    <property type="entry name" value="Tscrpt_reg_Crl_sf"/>
</dbReference>
<accession>N9VPJ9</accession>
<evidence type="ECO:0000256" key="1">
    <source>
        <dbReference type="ARBA" id="ARBA00022490"/>
    </source>
</evidence>
<name>N9VPJ9_9GAMM</name>
<dbReference type="PATRIC" id="fig|1268237.3.peg.762"/>
<dbReference type="EMBL" id="APVG01000006">
    <property type="protein sequence ID" value="ENY73256.1"/>
    <property type="molecule type" value="Genomic_DNA"/>
</dbReference>
<dbReference type="eggNOG" id="ENOG502ZQ8E">
    <property type="taxonomic scope" value="Bacteria"/>
</dbReference>
<feature type="region of interest" description="Essential for activity" evidence="5">
    <location>
        <begin position="96"/>
        <end position="119"/>
    </location>
</feature>
<keyword evidence="3 5" id="KW-0010">Activator</keyword>
<evidence type="ECO:0000256" key="5">
    <source>
        <dbReference type="HAMAP-Rule" id="MF_01178"/>
    </source>
</evidence>
<organism evidence="6 7">
    <name type="scientific">Aeromonas diversa CDC 2478-85</name>
    <dbReference type="NCBI Taxonomy" id="1268237"/>
    <lineage>
        <taxon>Bacteria</taxon>
        <taxon>Pseudomonadati</taxon>
        <taxon>Pseudomonadota</taxon>
        <taxon>Gammaproteobacteria</taxon>
        <taxon>Aeromonadales</taxon>
        <taxon>Aeromonadaceae</taxon>
        <taxon>Aeromonas</taxon>
    </lineage>
</organism>
<proteinExistence type="inferred from homology"/>
<dbReference type="GO" id="GO:0045893">
    <property type="term" value="P:positive regulation of DNA-templated transcription"/>
    <property type="evidence" value="ECO:0007669"/>
    <property type="project" value="UniProtKB-UniRule"/>
</dbReference>
<dbReference type="Gene3D" id="3.30.310.230">
    <property type="entry name" value="Sigma factor-binding protein Crl monomer"/>
    <property type="match status" value="1"/>
</dbReference>
<dbReference type="RefSeq" id="WP_005348361.1">
    <property type="nucleotide sequence ID" value="NZ_APVG01000006.1"/>
</dbReference>
<dbReference type="Proteomes" id="UP000023775">
    <property type="component" value="Unassembled WGS sequence"/>
</dbReference>
<keyword evidence="7" id="KW-1185">Reference proteome</keyword>
<keyword evidence="4 5" id="KW-0804">Transcription</keyword>
<dbReference type="InterPro" id="IPR009986">
    <property type="entry name" value="Tscrpt_reg_Crl"/>
</dbReference>